<keyword evidence="1" id="KW-0812">Transmembrane</keyword>
<evidence type="ECO:0000313" key="2">
    <source>
        <dbReference type="EMBL" id="MFC5712964.1"/>
    </source>
</evidence>
<proteinExistence type="predicted"/>
<dbReference type="EMBL" id="JBHSOZ010000003">
    <property type="protein sequence ID" value="MFC5712964.1"/>
    <property type="molecule type" value="Genomic_DNA"/>
</dbReference>
<sequence>MGLFRLLIVILAAVYSAGLVRFQEWSQLLFFSVLLTVFLVITQTIEVKNEKSEHN</sequence>
<dbReference type="RefSeq" id="WP_157049985.1">
    <property type="nucleotide sequence ID" value="NZ_JBHSOZ010000003.1"/>
</dbReference>
<gene>
    <name evidence="2" type="ORF">ACFPU1_09230</name>
</gene>
<organism evidence="2 3">
    <name type="scientific">Thalassorhabdus alkalitolerans</name>
    <dbReference type="NCBI Taxonomy" id="2282697"/>
    <lineage>
        <taxon>Bacteria</taxon>
        <taxon>Bacillati</taxon>
        <taxon>Bacillota</taxon>
        <taxon>Bacilli</taxon>
        <taxon>Bacillales</taxon>
        <taxon>Bacillaceae</taxon>
        <taxon>Thalassorhabdus</taxon>
    </lineage>
</organism>
<feature type="transmembrane region" description="Helical" evidence="1">
    <location>
        <begin position="26"/>
        <end position="45"/>
    </location>
</feature>
<keyword evidence="1" id="KW-0472">Membrane</keyword>
<reference evidence="3" key="1">
    <citation type="journal article" date="2019" name="Int. J. Syst. Evol. Microbiol.">
        <title>The Global Catalogue of Microorganisms (GCM) 10K type strain sequencing project: providing services to taxonomists for standard genome sequencing and annotation.</title>
        <authorList>
            <consortium name="The Broad Institute Genomics Platform"/>
            <consortium name="The Broad Institute Genome Sequencing Center for Infectious Disease"/>
            <person name="Wu L."/>
            <person name="Ma J."/>
        </authorList>
    </citation>
    <scope>NUCLEOTIDE SEQUENCE [LARGE SCALE GENOMIC DNA]</scope>
    <source>
        <strain evidence="3">CECT 7184</strain>
    </source>
</reference>
<evidence type="ECO:0000313" key="3">
    <source>
        <dbReference type="Proteomes" id="UP001596142"/>
    </source>
</evidence>
<keyword evidence="3" id="KW-1185">Reference proteome</keyword>
<evidence type="ECO:0000256" key="1">
    <source>
        <dbReference type="SAM" id="Phobius"/>
    </source>
</evidence>
<keyword evidence="1" id="KW-1133">Transmembrane helix</keyword>
<comment type="caution">
    <text evidence="2">The sequence shown here is derived from an EMBL/GenBank/DDBJ whole genome shotgun (WGS) entry which is preliminary data.</text>
</comment>
<dbReference type="Proteomes" id="UP001596142">
    <property type="component" value="Unassembled WGS sequence"/>
</dbReference>
<protein>
    <submittedName>
        <fullName evidence="2">Uncharacterized protein</fullName>
    </submittedName>
</protein>
<name>A0ABW0YRG1_9BACI</name>
<accession>A0ABW0YRG1</accession>